<dbReference type="EMBL" id="CP157484">
    <property type="protein sequence ID" value="XBO38865.1"/>
    <property type="molecule type" value="Genomic_DNA"/>
</dbReference>
<dbReference type="Gene3D" id="1.10.10.10">
    <property type="entry name" value="Winged helix-like DNA-binding domain superfamily/Winged helix DNA-binding domain"/>
    <property type="match status" value="1"/>
</dbReference>
<dbReference type="GO" id="GO:0006355">
    <property type="term" value="P:regulation of DNA-templated transcription"/>
    <property type="evidence" value="ECO:0007669"/>
    <property type="project" value="InterPro"/>
</dbReference>
<dbReference type="PROSITE" id="PS51063">
    <property type="entry name" value="HTH_CRP_2"/>
    <property type="match status" value="1"/>
</dbReference>
<dbReference type="Pfam" id="PF13545">
    <property type="entry name" value="HTH_Crp_2"/>
    <property type="match status" value="1"/>
</dbReference>
<dbReference type="InterPro" id="IPR036390">
    <property type="entry name" value="WH_DNA-bd_sf"/>
</dbReference>
<dbReference type="SMART" id="SM00419">
    <property type="entry name" value="HTH_CRP"/>
    <property type="match status" value="1"/>
</dbReference>
<dbReference type="Gene3D" id="2.60.120.10">
    <property type="entry name" value="Jelly Rolls"/>
    <property type="match status" value="1"/>
</dbReference>
<evidence type="ECO:0000256" key="2">
    <source>
        <dbReference type="ARBA" id="ARBA00023125"/>
    </source>
</evidence>
<accession>A0AAU7JEY2</accession>
<dbReference type="SUPFAM" id="SSF51206">
    <property type="entry name" value="cAMP-binding domain-like"/>
    <property type="match status" value="1"/>
</dbReference>
<dbReference type="GO" id="GO:0003677">
    <property type="term" value="F:DNA binding"/>
    <property type="evidence" value="ECO:0007669"/>
    <property type="project" value="UniProtKB-KW"/>
</dbReference>
<dbReference type="InterPro" id="IPR000595">
    <property type="entry name" value="cNMP-bd_dom"/>
</dbReference>
<dbReference type="SUPFAM" id="SSF46785">
    <property type="entry name" value="Winged helix' DNA-binding domain"/>
    <property type="match status" value="1"/>
</dbReference>
<protein>
    <submittedName>
        <fullName evidence="5">Crp/Fnr family transcriptional regulator</fullName>
    </submittedName>
</protein>
<reference evidence="5" key="1">
    <citation type="submission" date="2024-05" db="EMBL/GenBank/DDBJ databases">
        <authorList>
            <person name="Kim S."/>
            <person name="Heo J."/>
            <person name="Choi H."/>
            <person name="Choi Y."/>
            <person name="Kwon S.-W."/>
            <person name="Kim Y."/>
        </authorList>
    </citation>
    <scope>NUCLEOTIDE SEQUENCE</scope>
    <source>
        <strain evidence="5">KACC 23698</strain>
    </source>
</reference>
<feature type="domain" description="HTH crp-type" evidence="4">
    <location>
        <begin position="150"/>
        <end position="226"/>
    </location>
</feature>
<keyword evidence="3" id="KW-0804">Transcription</keyword>
<dbReference type="InterPro" id="IPR012318">
    <property type="entry name" value="HTH_CRP"/>
</dbReference>
<name>A0AAU7JEY2_9HYPH</name>
<dbReference type="AlphaFoldDB" id="A0AAU7JEY2"/>
<keyword evidence="2" id="KW-0238">DNA-binding</keyword>
<dbReference type="InterPro" id="IPR018490">
    <property type="entry name" value="cNMP-bd_dom_sf"/>
</dbReference>
<organism evidence="5">
    <name type="scientific">Alsobacter sp. KACC 23698</name>
    <dbReference type="NCBI Taxonomy" id="3149229"/>
    <lineage>
        <taxon>Bacteria</taxon>
        <taxon>Pseudomonadati</taxon>
        <taxon>Pseudomonadota</taxon>
        <taxon>Alphaproteobacteria</taxon>
        <taxon>Hyphomicrobiales</taxon>
        <taxon>Alsobacteraceae</taxon>
        <taxon>Alsobacter</taxon>
    </lineage>
</organism>
<dbReference type="CDD" id="cd00038">
    <property type="entry name" value="CAP_ED"/>
    <property type="match status" value="1"/>
</dbReference>
<evidence type="ECO:0000256" key="1">
    <source>
        <dbReference type="ARBA" id="ARBA00023015"/>
    </source>
</evidence>
<sequence length="234" mass="25889">MDSEYAWASLRSRPEIADGQGRAARGAIASLHPLGAGFERAGHPTAGCLVDAPASHVVFWQDEVSPRLALVEEGLVRAVRLSAGGERQILCFFWPGDMVSPPGGDGPRFTAETVTRTRLRWLDRDDDRRRLGTERMLQELVGLLGVMAHRSAPARLAWFLLRMRPHLPPAAARDEPDALRCIVPRADMADHLGMASETVCRLLGEFRDLGMIALPTRKSIRFLEPNRLARLARS</sequence>
<evidence type="ECO:0000256" key="3">
    <source>
        <dbReference type="ARBA" id="ARBA00023163"/>
    </source>
</evidence>
<dbReference type="InterPro" id="IPR036388">
    <property type="entry name" value="WH-like_DNA-bd_sf"/>
</dbReference>
<evidence type="ECO:0000259" key="4">
    <source>
        <dbReference type="PROSITE" id="PS51063"/>
    </source>
</evidence>
<evidence type="ECO:0000313" key="5">
    <source>
        <dbReference type="EMBL" id="XBO38865.1"/>
    </source>
</evidence>
<keyword evidence="1" id="KW-0805">Transcription regulation</keyword>
<gene>
    <name evidence="5" type="ORF">ABEG18_24765</name>
</gene>
<dbReference type="RefSeq" id="WP_406855704.1">
    <property type="nucleotide sequence ID" value="NZ_CP157484.1"/>
</dbReference>
<proteinExistence type="predicted"/>
<dbReference type="InterPro" id="IPR014710">
    <property type="entry name" value="RmlC-like_jellyroll"/>
</dbReference>